<proteinExistence type="predicted"/>
<dbReference type="AlphaFoldDB" id="A0A0E2LQX8"/>
<protein>
    <recommendedName>
        <fullName evidence="1">LUD domain-containing protein</fullName>
    </recommendedName>
</protein>
<dbReference type="EMBL" id="AWUW01000078">
    <property type="protein sequence ID" value="ERJ66439.1"/>
    <property type="molecule type" value="Genomic_DNA"/>
</dbReference>
<dbReference type="SUPFAM" id="SSF100950">
    <property type="entry name" value="NagB/RpiA/CoA transferase-like"/>
    <property type="match status" value="1"/>
</dbReference>
<organism evidence="2 3">
    <name type="scientific">Porphyromonas gingivalis F0570</name>
    <dbReference type="NCBI Taxonomy" id="1227271"/>
    <lineage>
        <taxon>Bacteria</taxon>
        <taxon>Pseudomonadati</taxon>
        <taxon>Bacteroidota</taxon>
        <taxon>Bacteroidia</taxon>
        <taxon>Bacteroidales</taxon>
        <taxon>Porphyromonadaceae</taxon>
        <taxon>Porphyromonas</taxon>
    </lineage>
</organism>
<dbReference type="PANTHER" id="PTHR43682:SF1">
    <property type="entry name" value="LACTATE UTILIZATION PROTEIN C"/>
    <property type="match status" value="1"/>
</dbReference>
<evidence type="ECO:0000259" key="1">
    <source>
        <dbReference type="Pfam" id="PF02589"/>
    </source>
</evidence>
<reference evidence="2 3" key="1">
    <citation type="submission" date="2013-06" db="EMBL/GenBank/DDBJ databases">
        <authorList>
            <person name="Weinstock G."/>
            <person name="Sodergren E."/>
            <person name="Lobos E.A."/>
            <person name="Fulton L."/>
            <person name="Fulton R."/>
            <person name="Courtney L."/>
            <person name="Fronick C."/>
            <person name="O'Laughlin M."/>
            <person name="Godfrey J."/>
            <person name="Wilson R.M."/>
            <person name="Miner T."/>
            <person name="Farmer C."/>
            <person name="Delehaunty K."/>
            <person name="Cordes M."/>
            <person name="Minx P."/>
            <person name="Tomlinson C."/>
            <person name="Chen J."/>
            <person name="Wollam A."/>
            <person name="Pepin K.H."/>
            <person name="Bhonagiri V."/>
            <person name="Zhang X."/>
            <person name="Warren W."/>
            <person name="Mitreva M."/>
            <person name="Mardis E.R."/>
            <person name="Wilson R.K."/>
        </authorList>
    </citation>
    <scope>NUCLEOTIDE SEQUENCE [LARGE SCALE GENOMIC DNA]</scope>
    <source>
        <strain evidence="2 3">F0570</strain>
    </source>
</reference>
<gene>
    <name evidence="2" type="ORF">HMPREF1555_01126</name>
</gene>
<dbReference type="InterPro" id="IPR003741">
    <property type="entry name" value="LUD_dom"/>
</dbReference>
<dbReference type="Proteomes" id="UP000016630">
    <property type="component" value="Unassembled WGS sequence"/>
</dbReference>
<dbReference type="PATRIC" id="fig|1227271.3.peg.979"/>
<dbReference type="InterPro" id="IPR024185">
    <property type="entry name" value="FTHF_cligase-like_sf"/>
</dbReference>
<evidence type="ECO:0000313" key="2">
    <source>
        <dbReference type="EMBL" id="ERJ66439.1"/>
    </source>
</evidence>
<dbReference type="Gene3D" id="3.40.50.10420">
    <property type="entry name" value="NagB/RpiA/CoA transferase-like"/>
    <property type="match status" value="1"/>
</dbReference>
<dbReference type="InterPro" id="IPR037171">
    <property type="entry name" value="NagB/RpiA_transferase-like"/>
</dbReference>
<accession>A0A0E2LQX8</accession>
<dbReference type="Pfam" id="PF02589">
    <property type="entry name" value="LUD_dom"/>
    <property type="match status" value="1"/>
</dbReference>
<evidence type="ECO:0000313" key="3">
    <source>
        <dbReference type="Proteomes" id="UP000016630"/>
    </source>
</evidence>
<feature type="domain" description="LUD" evidence="1">
    <location>
        <begin position="106"/>
        <end position="203"/>
    </location>
</feature>
<name>A0A0E2LQX8_PORGN</name>
<dbReference type="HOGENOM" id="CLU_090664_2_0_10"/>
<comment type="caution">
    <text evidence="2">The sequence shown here is derived from an EMBL/GenBank/DDBJ whole genome shotgun (WGS) entry which is preliminary data.</text>
</comment>
<sequence length="204" mass="22889">MEEEYQEVIIMDSRQIILDRIKQHTKQREPKPEMNFTPITYPDKVARFIEISRAVGGDAIELQPGQDINEVIRAAYPDAKRIGSALPYIHIATYKPDEVENPGDMNGTDLAVIEGEIGVCENGCVWVDQTIQKRAMFFISEYLVIVLDKTKLIHNMHEAYKRVAEIDSQSPYSCFISGPSKTADIEQSLVIGAHGARGAIVILK</sequence>
<dbReference type="PANTHER" id="PTHR43682">
    <property type="entry name" value="LACTATE UTILIZATION PROTEIN C"/>
    <property type="match status" value="1"/>
</dbReference>